<feature type="transmembrane region" description="Helical" evidence="2">
    <location>
        <begin position="36"/>
        <end position="57"/>
    </location>
</feature>
<evidence type="ECO:0000313" key="3">
    <source>
        <dbReference type="EMBL" id="EEJ51446.1"/>
    </source>
</evidence>
<dbReference type="InterPro" id="IPR009835">
    <property type="entry name" value="SrtB"/>
</dbReference>
<organism evidence="3 4">
    <name type="scientific">Oribacterium sinus F0268</name>
    <dbReference type="NCBI Taxonomy" id="585501"/>
    <lineage>
        <taxon>Bacteria</taxon>
        <taxon>Bacillati</taxon>
        <taxon>Bacillota</taxon>
        <taxon>Clostridia</taxon>
        <taxon>Lachnospirales</taxon>
        <taxon>Lachnospiraceae</taxon>
        <taxon>Oribacterium</taxon>
    </lineage>
</organism>
<keyword evidence="4" id="KW-1185">Reference proteome</keyword>
<proteinExistence type="predicted"/>
<dbReference type="HOGENOM" id="CLU_034078_3_3_9"/>
<keyword evidence="2" id="KW-1133">Transmembrane helix</keyword>
<keyword evidence="2" id="KW-0812">Transmembrane</keyword>
<dbReference type="EMBL" id="ACKX01000124">
    <property type="protein sequence ID" value="EEJ51446.1"/>
    <property type="molecule type" value="Genomic_DNA"/>
</dbReference>
<dbReference type="CDD" id="cd05826">
    <property type="entry name" value="Sortase_B"/>
    <property type="match status" value="1"/>
</dbReference>
<evidence type="ECO:0000256" key="2">
    <source>
        <dbReference type="SAM" id="Phobius"/>
    </source>
</evidence>
<sequence length="269" mass="30373">MKASRNPCTHGVQQEKEWKGQGMNTAAKAARAGDKVLSILAIVLMVTMLAFGGYSLWDTYITMSGAFLGRDLLKYKPSVENPEDTRLSLEELLKINPDTRGWITIDGTHIDYPMVQGKDDLEYVNRDVTGEFSLSGSIFLSAYNKADFSDPYMLTYGHHMDNGGMYGDVMEYIDKDYFDKHLTGNLFMPDGRARKMEVFAAIECDAYDRMIYQVEGKKGHIMELVEYLKKNSTNFRDIGLKESDQIMSLSTCVSLETNGRVVLFARVNP</sequence>
<feature type="region of interest" description="Disordered" evidence="1">
    <location>
        <begin position="1"/>
        <end position="20"/>
    </location>
</feature>
<accession>C2KXQ1</accession>
<name>C2KXQ1_9FIRM</name>
<dbReference type="NCBIfam" id="TIGR03064">
    <property type="entry name" value="sortase_srtB"/>
    <property type="match status" value="1"/>
</dbReference>
<dbReference type="SUPFAM" id="SSF63817">
    <property type="entry name" value="Sortase"/>
    <property type="match status" value="1"/>
</dbReference>
<protein>
    <submittedName>
        <fullName evidence="3">Sortase, SrtB family</fullName>
    </submittedName>
</protein>
<dbReference type="InParanoid" id="C2KXQ1"/>
<comment type="caution">
    <text evidence="3">The sequence shown here is derived from an EMBL/GenBank/DDBJ whole genome shotgun (WGS) entry which is preliminary data.</text>
</comment>
<dbReference type="MEROPS" id="C60.003"/>
<dbReference type="Proteomes" id="UP000004121">
    <property type="component" value="Unassembled WGS sequence"/>
</dbReference>
<dbReference type="STRING" id="585501.HMPREF6123_1270"/>
<reference evidence="3 4" key="1">
    <citation type="submission" date="2009-04" db="EMBL/GenBank/DDBJ databases">
        <authorList>
            <person name="Qin X."/>
            <person name="Bachman B."/>
            <person name="Battles P."/>
            <person name="Bell A."/>
            <person name="Bess C."/>
            <person name="Bickham C."/>
            <person name="Chaboub L."/>
            <person name="Chen D."/>
            <person name="Coyle M."/>
            <person name="Deiros D.R."/>
            <person name="Dinh H."/>
            <person name="Forbes L."/>
            <person name="Fowler G."/>
            <person name="Francisco L."/>
            <person name="Fu Q."/>
            <person name="Gubbala S."/>
            <person name="Hale W."/>
            <person name="Han Y."/>
            <person name="Hemphill L."/>
            <person name="Highlander S.K."/>
            <person name="Hirani K."/>
            <person name="Hogues M."/>
            <person name="Jackson L."/>
            <person name="Jakkamsetti A."/>
            <person name="Javaid M."/>
            <person name="Jiang H."/>
            <person name="Korchina V."/>
            <person name="Kovar C."/>
            <person name="Lara F."/>
            <person name="Lee S."/>
            <person name="Mata R."/>
            <person name="Mathew T."/>
            <person name="Moen C."/>
            <person name="Morales K."/>
            <person name="Munidasa M."/>
            <person name="Nazareth L."/>
            <person name="Ngo R."/>
            <person name="Nguyen L."/>
            <person name="Okwuonu G."/>
            <person name="Ongeri F."/>
            <person name="Patil S."/>
            <person name="Petrosino J."/>
            <person name="Pham C."/>
            <person name="Pham P."/>
            <person name="Pu L.-L."/>
            <person name="Puazo M."/>
            <person name="Raj R."/>
            <person name="Reid J."/>
            <person name="Rouhana J."/>
            <person name="Saada N."/>
            <person name="Shang Y."/>
            <person name="Simmons D."/>
            <person name="Thornton R."/>
            <person name="Warren J."/>
            <person name="Weissenberger G."/>
            <person name="Zhang J."/>
            <person name="Zhang L."/>
            <person name="Zhou C."/>
            <person name="Zhu D."/>
            <person name="Muzny D."/>
            <person name="Worley K."/>
            <person name="Gibbs R."/>
        </authorList>
    </citation>
    <scope>NUCLEOTIDE SEQUENCE [LARGE SCALE GENOMIC DNA]</scope>
    <source>
        <strain evidence="3 4">F0268</strain>
    </source>
</reference>
<dbReference type="InterPro" id="IPR023365">
    <property type="entry name" value="Sortase_dom-sf"/>
</dbReference>
<evidence type="ECO:0000313" key="4">
    <source>
        <dbReference type="Proteomes" id="UP000004121"/>
    </source>
</evidence>
<dbReference type="Gene3D" id="2.40.260.10">
    <property type="entry name" value="Sortase"/>
    <property type="match status" value="1"/>
</dbReference>
<keyword evidence="2" id="KW-0472">Membrane</keyword>
<dbReference type="eggNOG" id="COG4509">
    <property type="taxonomic scope" value="Bacteria"/>
</dbReference>
<dbReference type="AlphaFoldDB" id="C2KXQ1"/>
<evidence type="ECO:0000256" key="1">
    <source>
        <dbReference type="SAM" id="MobiDB-lite"/>
    </source>
</evidence>
<gene>
    <name evidence="3" type="primary">srtB</name>
    <name evidence="3" type="ORF">HMPREF6123_1270</name>
</gene>